<reference evidence="2 3" key="1">
    <citation type="journal article" date="2020" name="Microorganisms">
        <title>Osmotic Adaptation and Compatible Solute Biosynthesis of Phototrophic Bacteria as Revealed from Genome Analyses.</title>
        <authorList>
            <person name="Imhoff J.F."/>
            <person name="Rahn T."/>
            <person name="Kunzel S."/>
            <person name="Keller A."/>
            <person name="Neulinger S.C."/>
        </authorList>
    </citation>
    <scope>NUCLEOTIDE SEQUENCE [LARGE SCALE GENOMIC DNA]</scope>
    <source>
        <strain evidence="2 3">DSM 9895</strain>
    </source>
</reference>
<organism evidence="2 3">
    <name type="scientific">Rhodovibrio sodomensis</name>
    <dbReference type="NCBI Taxonomy" id="1088"/>
    <lineage>
        <taxon>Bacteria</taxon>
        <taxon>Pseudomonadati</taxon>
        <taxon>Pseudomonadota</taxon>
        <taxon>Alphaproteobacteria</taxon>
        <taxon>Rhodospirillales</taxon>
        <taxon>Rhodovibrionaceae</taxon>
        <taxon>Rhodovibrio</taxon>
    </lineage>
</organism>
<name>A0ABS1DIX1_9PROT</name>
<dbReference type="InterPro" id="IPR028098">
    <property type="entry name" value="Glyco_trans_4-like_N"/>
</dbReference>
<keyword evidence="3" id="KW-1185">Reference proteome</keyword>
<dbReference type="Proteomes" id="UP001296873">
    <property type="component" value="Unassembled WGS sequence"/>
</dbReference>
<protein>
    <recommendedName>
        <fullName evidence="1">Glycosyltransferase subfamily 4-like N-terminal domain-containing protein</fullName>
    </recommendedName>
</protein>
<dbReference type="PANTHER" id="PTHR12526">
    <property type="entry name" value="GLYCOSYLTRANSFERASE"/>
    <property type="match status" value="1"/>
</dbReference>
<evidence type="ECO:0000313" key="2">
    <source>
        <dbReference type="EMBL" id="MBK1670154.1"/>
    </source>
</evidence>
<dbReference type="RefSeq" id="WP_200342504.1">
    <property type="nucleotide sequence ID" value="NZ_NRRL01000077.1"/>
</dbReference>
<dbReference type="Pfam" id="PF13692">
    <property type="entry name" value="Glyco_trans_1_4"/>
    <property type="match status" value="1"/>
</dbReference>
<evidence type="ECO:0000259" key="1">
    <source>
        <dbReference type="Pfam" id="PF13439"/>
    </source>
</evidence>
<evidence type="ECO:0000313" key="3">
    <source>
        <dbReference type="Proteomes" id="UP001296873"/>
    </source>
</evidence>
<gene>
    <name evidence="2" type="ORF">CKO28_19135</name>
</gene>
<dbReference type="PANTHER" id="PTHR12526:SF630">
    <property type="entry name" value="GLYCOSYLTRANSFERASE"/>
    <property type="match status" value="1"/>
</dbReference>
<proteinExistence type="predicted"/>
<sequence>MLKTFFGRQPHREKPVHVCHLLLRLGYGGMENGVVNIVNHTDRRLFRHTIVCLEDDNPLADRLATDVKLHSLGGGSSGHCARYAKTFRVLREIRPDIVHTRNLPTIDLFPIAKAAGNPELVHSEHGLDMLERGGSPLKYRAIRRLGGLFTRRYVALSSDIATWMAEEQGIPSHKIQRILNGVDTARFVPADADNRDAVRRALCGESDGCLLIGSLGRLEVIKDHENLAYAYVDMVRRCPRLQDETRLCLGGDGSRREAIDNIMREAGLAENLVMTGYISDPLTFYQALDVFVLPSKSEGTSNTVLEAMSCGLAVVATDVGENRHLIDDGSTGRIVPSETPQRLADALSHYVQHPDVIEQHAWNARQKACRAFSLDTMIASYSALYRSLFSEM</sequence>
<comment type="caution">
    <text evidence="2">The sequence shown here is derived from an EMBL/GenBank/DDBJ whole genome shotgun (WGS) entry which is preliminary data.</text>
</comment>
<dbReference type="EMBL" id="NRRL01000077">
    <property type="protein sequence ID" value="MBK1670154.1"/>
    <property type="molecule type" value="Genomic_DNA"/>
</dbReference>
<dbReference type="SUPFAM" id="SSF53756">
    <property type="entry name" value="UDP-Glycosyltransferase/glycogen phosphorylase"/>
    <property type="match status" value="1"/>
</dbReference>
<feature type="domain" description="Glycosyltransferase subfamily 4-like N-terminal" evidence="1">
    <location>
        <begin position="27"/>
        <end position="186"/>
    </location>
</feature>
<dbReference type="Pfam" id="PF13439">
    <property type="entry name" value="Glyco_transf_4"/>
    <property type="match status" value="1"/>
</dbReference>
<accession>A0ABS1DIX1</accession>
<dbReference type="Gene3D" id="3.40.50.2000">
    <property type="entry name" value="Glycogen Phosphorylase B"/>
    <property type="match status" value="2"/>
</dbReference>